<protein>
    <recommendedName>
        <fullName evidence="1">Endonuclease/exonuclease/phosphatase domain-containing protein</fullName>
    </recommendedName>
</protein>
<dbReference type="InterPro" id="IPR038772">
    <property type="entry name" value="Sph/SMPD2-like"/>
</dbReference>
<evidence type="ECO:0000313" key="3">
    <source>
        <dbReference type="Proteomes" id="UP000614261"/>
    </source>
</evidence>
<keyword evidence="3" id="KW-1185">Reference proteome</keyword>
<accession>A0ABQ1JI64</accession>
<dbReference type="SUPFAM" id="SSF56219">
    <property type="entry name" value="DNase I-like"/>
    <property type="match status" value="1"/>
</dbReference>
<dbReference type="InterPro" id="IPR036691">
    <property type="entry name" value="Endo/exonu/phosph_ase_sf"/>
</dbReference>
<dbReference type="Proteomes" id="UP000614261">
    <property type="component" value="Unassembled WGS sequence"/>
</dbReference>
<comment type="caution">
    <text evidence="2">The sequence shown here is derived from an EMBL/GenBank/DDBJ whole genome shotgun (WGS) entry which is preliminary data.</text>
</comment>
<dbReference type="InterPro" id="IPR005135">
    <property type="entry name" value="Endo/exonuclease/phosphatase"/>
</dbReference>
<dbReference type="PANTHER" id="PTHR16320">
    <property type="entry name" value="SPHINGOMYELINASE FAMILY MEMBER"/>
    <property type="match status" value="1"/>
</dbReference>
<evidence type="ECO:0000259" key="1">
    <source>
        <dbReference type="Pfam" id="PF03372"/>
    </source>
</evidence>
<evidence type="ECO:0000313" key="2">
    <source>
        <dbReference type="EMBL" id="GGB67884.1"/>
    </source>
</evidence>
<dbReference type="EMBL" id="BMGD01000004">
    <property type="protein sequence ID" value="GGB67884.1"/>
    <property type="molecule type" value="Genomic_DNA"/>
</dbReference>
<proteinExistence type="predicted"/>
<dbReference type="Gene3D" id="3.60.10.10">
    <property type="entry name" value="Endonuclease/exonuclease/phosphatase"/>
    <property type="match status" value="1"/>
</dbReference>
<dbReference type="PANTHER" id="PTHR16320:SF23">
    <property type="entry name" value="SPHINGOMYELINASE C 1"/>
    <property type="match status" value="1"/>
</dbReference>
<reference evidence="3" key="1">
    <citation type="journal article" date="2019" name="Int. J. Syst. Evol. Microbiol.">
        <title>The Global Catalogue of Microorganisms (GCM) 10K type strain sequencing project: providing services to taxonomists for standard genome sequencing and annotation.</title>
        <authorList>
            <consortium name="The Broad Institute Genomics Platform"/>
            <consortium name="The Broad Institute Genome Sequencing Center for Infectious Disease"/>
            <person name="Wu L."/>
            <person name="Ma J."/>
        </authorList>
    </citation>
    <scope>NUCLEOTIDE SEQUENCE [LARGE SCALE GENOMIC DNA]</scope>
    <source>
        <strain evidence="3">CGMCC 1.12851</strain>
    </source>
</reference>
<name>A0ABQ1JI64_9SPHN</name>
<gene>
    <name evidence="2" type="ORF">GCM10010833_23810</name>
</gene>
<feature type="domain" description="Endonuclease/exonuclease/phosphatase" evidence="1">
    <location>
        <begin position="34"/>
        <end position="250"/>
    </location>
</feature>
<dbReference type="Pfam" id="PF03372">
    <property type="entry name" value="Exo_endo_phos"/>
    <property type="match status" value="1"/>
</dbReference>
<sequence length="339" mass="37256">MLDRTAYCVNPAALPQVRTFEQGEQAVRLRVLIYNVEGLPWPARRNRSDSLRRIGETLKTLRGNGSGPDVVMLQEAFTPHARDVLAIAGYANIVSGPGRRTNRAAPGAEIERSFEQARKRKKGERFGRFLNSGLYIASDLPLSVLAAEPFSQRACAGFDCLANKGALAAELSIAGVPGSLVLMTTHLNSQRAARVPLDRARKAHGYQIEENALLLSRVRDPSAPLIIGGDFNMRGDPARFEAFATAQPYTIVHEFCVSQPLVCAVKMSFDGDEPWLDTQDLQAFDDGISVRIIPVEIEAMFDGLNAERLSDHDGLLVTYELRWQASQPIIDQAMPLCPV</sequence>
<organism evidence="2 3">
    <name type="scientific">Blastomonas aquatica</name>
    <dbReference type="NCBI Taxonomy" id="1510276"/>
    <lineage>
        <taxon>Bacteria</taxon>
        <taxon>Pseudomonadati</taxon>
        <taxon>Pseudomonadota</taxon>
        <taxon>Alphaproteobacteria</taxon>
        <taxon>Sphingomonadales</taxon>
        <taxon>Sphingomonadaceae</taxon>
        <taxon>Blastomonas</taxon>
    </lineage>
</organism>